<accession>A0A956SBU0</accession>
<dbReference type="GO" id="GO:0005975">
    <property type="term" value="P:carbohydrate metabolic process"/>
    <property type="evidence" value="ECO:0007669"/>
    <property type="project" value="InterPro"/>
</dbReference>
<dbReference type="AlphaFoldDB" id="A0A956SBU0"/>
<name>A0A956SBU0_UNCEI</name>
<proteinExistence type="predicted"/>
<evidence type="ECO:0000313" key="1">
    <source>
        <dbReference type="EMBL" id="MCA9754837.1"/>
    </source>
</evidence>
<gene>
    <name evidence="1" type="ORF">KDA27_03475</name>
</gene>
<reference evidence="1" key="2">
    <citation type="journal article" date="2021" name="Microbiome">
        <title>Successional dynamics and alternative stable states in a saline activated sludge microbial community over 9 years.</title>
        <authorList>
            <person name="Wang Y."/>
            <person name="Ye J."/>
            <person name="Ju F."/>
            <person name="Liu L."/>
            <person name="Boyd J.A."/>
            <person name="Deng Y."/>
            <person name="Parks D.H."/>
            <person name="Jiang X."/>
            <person name="Yin X."/>
            <person name="Woodcroft B.J."/>
            <person name="Tyson G.W."/>
            <person name="Hugenholtz P."/>
            <person name="Polz M.F."/>
            <person name="Zhang T."/>
        </authorList>
    </citation>
    <scope>NUCLEOTIDE SEQUENCE</scope>
    <source>
        <strain evidence="1">HKST-UBA02</strain>
    </source>
</reference>
<dbReference type="Gene3D" id="3.20.20.370">
    <property type="entry name" value="Glycoside hydrolase/deacetylase"/>
    <property type="match status" value="1"/>
</dbReference>
<evidence type="ECO:0000313" key="2">
    <source>
        <dbReference type="Proteomes" id="UP000739538"/>
    </source>
</evidence>
<organism evidence="1 2">
    <name type="scientific">Eiseniibacteriota bacterium</name>
    <dbReference type="NCBI Taxonomy" id="2212470"/>
    <lineage>
        <taxon>Bacteria</taxon>
        <taxon>Candidatus Eiseniibacteriota</taxon>
    </lineage>
</organism>
<dbReference type="InterPro" id="IPR011330">
    <property type="entry name" value="Glyco_hydro/deAcase_b/a-brl"/>
</dbReference>
<comment type="caution">
    <text evidence="1">The sequence shown here is derived from an EMBL/GenBank/DDBJ whole genome shotgun (WGS) entry which is preliminary data.</text>
</comment>
<protein>
    <submittedName>
        <fullName evidence="1">Uncharacterized protein</fullName>
    </submittedName>
</protein>
<dbReference type="EMBL" id="JAGQHS010000010">
    <property type="protein sequence ID" value="MCA9754837.1"/>
    <property type="molecule type" value="Genomic_DNA"/>
</dbReference>
<sequence length="377" mass="43324">MPTPPRPYLPFPPGKQCVLSITDDTDYFQFATTKPVYDLLNRFGARVTKTVWVFDDPKSTPEKEGLSLTNRTYKDWVLEQKRYGHEITLHSAASGDDPRDRTLAAYDSLEAMLGELPRLEIFHKANKEAFYWGAERLPSGVLRRLYEARMSGRFEGNKPESEYYWVDRARSLIRYVRTYTFNDIDTWAVNPSMPYEDPSTPEAPLWFASSNGRWGQDFVRLATPANLDRLKEAHGVSIIYVHLATGFDTPEAMSAMARCAGDADVEFVPAGELLDRLRLIQRVRTQLDQGTDRIRVPEALRNEFARVSVQPQELGTVRGVDGKTLPSRLSLQDWLERVDVEVEWTNDSIFAEPEVISRWEKWRLVAKWLWTQVATPT</sequence>
<dbReference type="SUPFAM" id="SSF88713">
    <property type="entry name" value="Glycoside hydrolase/deacetylase"/>
    <property type="match status" value="1"/>
</dbReference>
<reference evidence="1" key="1">
    <citation type="submission" date="2020-04" db="EMBL/GenBank/DDBJ databases">
        <authorList>
            <person name="Zhang T."/>
        </authorList>
    </citation>
    <scope>NUCLEOTIDE SEQUENCE</scope>
    <source>
        <strain evidence="1">HKST-UBA02</strain>
    </source>
</reference>
<dbReference type="Proteomes" id="UP000739538">
    <property type="component" value="Unassembled WGS sequence"/>
</dbReference>